<evidence type="ECO:0000313" key="1">
    <source>
        <dbReference type="EMBL" id="CAB4958229.1"/>
    </source>
</evidence>
<organism evidence="1">
    <name type="scientific">freshwater metagenome</name>
    <dbReference type="NCBI Taxonomy" id="449393"/>
    <lineage>
        <taxon>unclassified sequences</taxon>
        <taxon>metagenomes</taxon>
        <taxon>ecological metagenomes</taxon>
    </lineage>
</organism>
<dbReference type="EMBL" id="CAFBNR010000013">
    <property type="protein sequence ID" value="CAB4958229.1"/>
    <property type="molecule type" value="Genomic_DNA"/>
</dbReference>
<proteinExistence type="predicted"/>
<reference evidence="1" key="1">
    <citation type="submission" date="2020-05" db="EMBL/GenBank/DDBJ databases">
        <authorList>
            <person name="Chiriac C."/>
            <person name="Salcher M."/>
            <person name="Ghai R."/>
            <person name="Kavagutti S V."/>
        </authorList>
    </citation>
    <scope>NUCLEOTIDE SEQUENCE</scope>
</reference>
<accession>A0A6J7KV26</accession>
<name>A0A6J7KV26_9ZZZZ</name>
<protein>
    <submittedName>
        <fullName evidence="1">Unannotated protein</fullName>
    </submittedName>
</protein>
<dbReference type="AlphaFoldDB" id="A0A6J7KV26"/>
<gene>
    <name evidence="1" type="ORF">UFOPK3879_00414</name>
</gene>
<sequence>MRTIPVETSILTFMFMGVIEPAVEREKGTQRSSESGVLLWRVPAVVLLPGEKKPEGIVVVVPSATEPKLEQGVEIKFRNLRARVWSMNGSSGTSLTADTFETPKRAS</sequence>